<dbReference type="Gene3D" id="3.30.1330.40">
    <property type="entry name" value="RutC-like"/>
    <property type="match status" value="1"/>
</dbReference>
<sequence>MTVADKIDGPHERLRALQLELPEEFSPGGNYVPFRLCGDILYLSGQGPRSSAGAWITGTVGSDVTVEEAYQHARTVGLALLATANRAVGGLANVEVLKLFGMVRATPDFTRHPEVINGCSDLLVAVLGERGKHARSAVGMGSLPNGVTVEIEAIMRILPQEEH</sequence>
<accession>A0A1C7NT02</accession>
<dbReference type="SUPFAM" id="SSF55298">
    <property type="entry name" value="YjgF-like"/>
    <property type="match status" value="1"/>
</dbReference>
<evidence type="ECO:0000313" key="2">
    <source>
        <dbReference type="EMBL" id="OBZ92140.1"/>
    </source>
</evidence>
<dbReference type="Proteomes" id="UP000093111">
    <property type="component" value="Unassembled WGS sequence"/>
</dbReference>
<dbReference type="PATRIC" id="fig|1612624.7.peg.3873"/>
<protein>
    <submittedName>
        <fullName evidence="2">Endoribonuclease L-PSP</fullName>
    </submittedName>
</protein>
<evidence type="ECO:0000259" key="1">
    <source>
        <dbReference type="Pfam" id="PF14588"/>
    </source>
</evidence>
<dbReference type="CDD" id="cd02199">
    <property type="entry name" value="YjgF_YER057c_UK114_like_1"/>
    <property type="match status" value="1"/>
</dbReference>
<dbReference type="Pfam" id="PF14588">
    <property type="entry name" value="YjgF_endoribonc"/>
    <property type="match status" value="1"/>
</dbReference>
<dbReference type="OrthoDB" id="9806350at2"/>
<gene>
    <name evidence="2" type="ORF">ADU59_28475</name>
</gene>
<proteinExistence type="predicted"/>
<evidence type="ECO:0000313" key="3">
    <source>
        <dbReference type="Proteomes" id="UP000093111"/>
    </source>
</evidence>
<organism evidence="2 3">
    <name type="scientific">Pararhizobium polonicum</name>
    <dbReference type="NCBI Taxonomy" id="1612624"/>
    <lineage>
        <taxon>Bacteria</taxon>
        <taxon>Pseudomonadati</taxon>
        <taxon>Pseudomonadota</taxon>
        <taxon>Alphaproteobacteria</taxon>
        <taxon>Hyphomicrobiales</taxon>
        <taxon>Rhizobiaceae</taxon>
        <taxon>Rhizobium/Agrobacterium group</taxon>
        <taxon>Pararhizobium</taxon>
    </lineage>
</organism>
<dbReference type="RefSeq" id="WP_068959047.1">
    <property type="nucleotide sequence ID" value="NZ_LGLV01000023.1"/>
</dbReference>
<dbReference type="STRING" id="1612624.ADU59_28475"/>
<dbReference type="InterPro" id="IPR013813">
    <property type="entry name" value="Endoribo_LPSP/chorism_mut-like"/>
</dbReference>
<reference evidence="2 3" key="1">
    <citation type="journal article" date="2016" name="Syst. Appl. Microbiol.">
        <title>Pararhizobium polonicum sp. nov. isolated from tumors on stone fruit rootstocks.</title>
        <authorList>
            <person name="Pulawska J."/>
            <person name="Kuzmanovic N."/>
            <person name="Willems A."/>
            <person name="Pothier J.F."/>
        </authorList>
    </citation>
    <scope>NUCLEOTIDE SEQUENCE [LARGE SCALE GENOMIC DNA]</scope>
    <source>
        <strain evidence="2 3">F5.1</strain>
    </source>
</reference>
<dbReference type="EMBL" id="LGLV01000023">
    <property type="protein sequence ID" value="OBZ92140.1"/>
    <property type="molecule type" value="Genomic_DNA"/>
</dbReference>
<keyword evidence="3" id="KW-1185">Reference proteome</keyword>
<dbReference type="InterPro" id="IPR035959">
    <property type="entry name" value="RutC-like_sf"/>
</dbReference>
<comment type="caution">
    <text evidence="2">The sequence shown here is derived from an EMBL/GenBank/DDBJ whole genome shotgun (WGS) entry which is preliminary data.</text>
</comment>
<dbReference type="PANTHER" id="PTHR43760:SF1">
    <property type="entry name" value="ENDORIBONUCLEASE L-PSP_CHORISMATE MUTASE-LIKE DOMAIN-CONTAINING PROTEIN"/>
    <property type="match status" value="1"/>
</dbReference>
<dbReference type="PANTHER" id="PTHR43760">
    <property type="entry name" value="ENDORIBONUCLEASE-RELATED"/>
    <property type="match status" value="1"/>
</dbReference>
<name>A0A1C7NT02_9HYPH</name>
<dbReference type="AlphaFoldDB" id="A0A1C7NT02"/>
<feature type="domain" description="Endoribonuclease L-PSP/chorismate mutase-like" evidence="1">
    <location>
        <begin position="13"/>
        <end position="137"/>
    </location>
</feature>